<protein>
    <submittedName>
        <fullName evidence="1">Uncharacterized protein</fullName>
    </submittedName>
</protein>
<name>A0A7J4THS8_9EURY</name>
<comment type="caution">
    <text evidence="1">The sequence shown here is derived from an EMBL/GenBank/DDBJ whole genome shotgun (WGS) entry which is preliminary data.</text>
</comment>
<evidence type="ECO:0000313" key="2">
    <source>
        <dbReference type="Proteomes" id="UP000586031"/>
    </source>
</evidence>
<dbReference type="PROSITE" id="PS51257">
    <property type="entry name" value="PROKAR_LIPOPROTEIN"/>
    <property type="match status" value="1"/>
</dbReference>
<proteinExistence type="predicted"/>
<dbReference type="EMBL" id="DUHE01000112">
    <property type="protein sequence ID" value="HII83975.1"/>
    <property type="molecule type" value="Genomic_DNA"/>
</dbReference>
<sequence>MKKTAIIIAVLIYCVVPFVSFACDRDAARNVQTMMKDMGSWQVKGGKINFVWGSDWDQANSHQRLGLIRTFADSDACLTGSAREIKFYRKGKLVGEASPTKGIKLFEK</sequence>
<organism evidence="1 2">
    <name type="scientific">Methanobacterium subterraneum</name>
    <dbReference type="NCBI Taxonomy" id="59277"/>
    <lineage>
        <taxon>Archaea</taxon>
        <taxon>Methanobacteriati</taxon>
        <taxon>Methanobacteriota</taxon>
        <taxon>Methanomada group</taxon>
        <taxon>Methanobacteria</taxon>
        <taxon>Methanobacteriales</taxon>
        <taxon>Methanobacteriaceae</taxon>
        <taxon>Methanobacterium</taxon>
    </lineage>
</organism>
<reference evidence="2" key="1">
    <citation type="journal article" date="2020" name="bioRxiv">
        <title>A rank-normalized archaeal taxonomy based on genome phylogeny resolves widespread incomplete and uneven classifications.</title>
        <authorList>
            <person name="Rinke C."/>
            <person name="Chuvochina M."/>
            <person name="Mussig A.J."/>
            <person name="Chaumeil P.-A."/>
            <person name="Waite D.W."/>
            <person name="Whitman W.B."/>
            <person name="Parks D.H."/>
            <person name="Hugenholtz P."/>
        </authorList>
    </citation>
    <scope>NUCLEOTIDE SEQUENCE [LARGE SCALE GENOMIC DNA]</scope>
</reference>
<dbReference type="Proteomes" id="UP000586031">
    <property type="component" value="Unassembled WGS sequence"/>
</dbReference>
<dbReference type="AlphaFoldDB" id="A0A7J4THS8"/>
<accession>A0A7J4THS8</accession>
<evidence type="ECO:0000313" key="1">
    <source>
        <dbReference type="EMBL" id="HII83975.1"/>
    </source>
</evidence>
<gene>
    <name evidence="1" type="ORF">HA271_03855</name>
</gene>